<evidence type="ECO:0000313" key="1">
    <source>
        <dbReference type="EMBL" id="AWY06551.1"/>
    </source>
</evidence>
<dbReference type="Proteomes" id="UP000250672">
    <property type="component" value="Genome"/>
</dbReference>
<organism evidence="1 2">
    <name type="scientific">Gordonia phage Trine</name>
    <dbReference type="NCBI Taxonomy" id="2201431"/>
    <lineage>
        <taxon>Viruses</taxon>
        <taxon>Duplodnaviria</taxon>
        <taxon>Heunggongvirae</taxon>
        <taxon>Uroviricota</taxon>
        <taxon>Caudoviricetes</taxon>
        <taxon>Trinevirus</taxon>
        <taxon>Trinevirus trine</taxon>
    </lineage>
</organism>
<reference evidence="2" key="1">
    <citation type="submission" date="2018-04" db="EMBL/GenBank/DDBJ databases">
        <authorList>
            <person name="Go L.Y."/>
            <person name="Mitchell J.A."/>
        </authorList>
    </citation>
    <scope>NUCLEOTIDE SEQUENCE [LARGE SCALE GENOMIC DNA]</scope>
</reference>
<proteinExistence type="predicted"/>
<dbReference type="GeneID" id="54993665"/>
<keyword evidence="2" id="KW-1185">Reference proteome</keyword>
<protein>
    <submittedName>
        <fullName evidence="1">DNA binding protein</fullName>
    </submittedName>
</protein>
<gene>
    <name evidence="1" type="primary">50</name>
    <name evidence="1" type="ORF">PBI_TRINE_50</name>
</gene>
<dbReference type="RefSeq" id="YP_009803107.1">
    <property type="nucleotide sequence ID" value="NC_047991.1"/>
</dbReference>
<dbReference type="EMBL" id="MH271318">
    <property type="protein sequence ID" value="AWY06551.1"/>
    <property type="molecule type" value="Genomic_DNA"/>
</dbReference>
<sequence length="94" mass="10119">MTLPVTTCNVLNVSQRDQPEGDTMNATTAACPLTDAELIEYAAEMFDDHLDYLDLAAAEEDRAARGRLKDIALSALAVVRQAEAELARRGVVVG</sequence>
<evidence type="ECO:0000313" key="2">
    <source>
        <dbReference type="Proteomes" id="UP000250672"/>
    </source>
</evidence>
<accession>A0A2Z4Q922</accession>
<dbReference type="KEGG" id="vg:54993665"/>
<name>A0A2Z4Q922_9CAUD</name>